<protein>
    <submittedName>
        <fullName evidence="1">Uncharacterized protein</fullName>
    </submittedName>
</protein>
<evidence type="ECO:0000313" key="2">
    <source>
        <dbReference type="Proteomes" id="UP000274822"/>
    </source>
</evidence>
<keyword evidence="2" id="KW-1185">Reference proteome</keyword>
<reference evidence="1 2" key="1">
    <citation type="journal article" date="2018" name="New Phytol.">
        <title>Phylogenomics of Endogonaceae and evolution of mycorrhizas within Mucoromycota.</title>
        <authorList>
            <person name="Chang Y."/>
            <person name="Desiro A."/>
            <person name="Na H."/>
            <person name="Sandor L."/>
            <person name="Lipzen A."/>
            <person name="Clum A."/>
            <person name="Barry K."/>
            <person name="Grigoriev I.V."/>
            <person name="Martin F.M."/>
            <person name="Stajich J.E."/>
            <person name="Smith M.E."/>
            <person name="Bonito G."/>
            <person name="Spatafora J.W."/>
        </authorList>
    </citation>
    <scope>NUCLEOTIDE SEQUENCE [LARGE SCALE GENOMIC DNA]</scope>
    <source>
        <strain evidence="1 2">AD002</strain>
    </source>
</reference>
<dbReference type="Proteomes" id="UP000274822">
    <property type="component" value="Unassembled WGS sequence"/>
</dbReference>
<gene>
    <name evidence="1" type="ORF">BC938DRAFT_484241</name>
</gene>
<dbReference type="AlphaFoldDB" id="A0A433QVD0"/>
<proteinExistence type="predicted"/>
<feature type="non-terminal residue" evidence="1">
    <location>
        <position position="1"/>
    </location>
</feature>
<accession>A0A433QVD0</accession>
<sequence length="22" mass="2513">AEFAVKKYKSHRRIPTGAIINI</sequence>
<dbReference type="EMBL" id="RBNJ01000986">
    <property type="protein sequence ID" value="RUS33724.1"/>
    <property type="molecule type" value="Genomic_DNA"/>
</dbReference>
<name>A0A433QVD0_9FUNG</name>
<feature type="non-terminal residue" evidence="1">
    <location>
        <position position="22"/>
    </location>
</feature>
<comment type="caution">
    <text evidence="1">The sequence shown here is derived from an EMBL/GenBank/DDBJ whole genome shotgun (WGS) entry which is preliminary data.</text>
</comment>
<evidence type="ECO:0000313" key="1">
    <source>
        <dbReference type="EMBL" id="RUS33724.1"/>
    </source>
</evidence>
<organism evidence="1 2">
    <name type="scientific">Jimgerdemannia flammicorona</name>
    <dbReference type="NCBI Taxonomy" id="994334"/>
    <lineage>
        <taxon>Eukaryota</taxon>
        <taxon>Fungi</taxon>
        <taxon>Fungi incertae sedis</taxon>
        <taxon>Mucoromycota</taxon>
        <taxon>Mucoromycotina</taxon>
        <taxon>Endogonomycetes</taxon>
        <taxon>Endogonales</taxon>
        <taxon>Endogonaceae</taxon>
        <taxon>Jimgerdemannia</taxon>
    </lineage>
</organism>